<sequence length="152" mass="17490">MEKEQLEQALSQDMKPYQKVLQEYGAERSAEAAKTGDAMQNAAGIVNQGWYYVEQNEALQFPYTFEETTEKYGIENLATNEMVDNLIKLTELVLDPLREQLEKPIILTCYRSKEINTKISSCPDSHHTYGCTADNICLKKDQDQMMQILRKI</sequence>
<dbReference type="Proteomes" id="UP000240042">
    <property type="component" value="Unassembled WGS sequence"/>
</dbReference>
<dbReference type="OrthoDB" id="5242612at2"/>
<evidence type="ECO:0000259" key="1">
    <source>
        <dbReference type="Pfam" id="PF08291"/>
    </source>
</evidence>
<accession>A0A1I1F8S8</accession>
<evidence type="ECO:0000313" key="2">
    <source>
        <dbReference type="EMBL" id="SFB93490.1"/>
    </source>
</evidence>
<dbReference type="InterPro" id="IPR009045">
    <property type="entry name" value="Zn_M74/Hedgehog-like"/>
</dbReference>
<dbReference type="EMBL" id="FOKY01000024">
    <property type="protein sequence ID" value="SFB93490.1"/>
    <property type="molecule type" value="Genomic_DNA"/>
</dbReference>
<dbReference type="SUPFAM" id="SSF55166">
    <property type="entry name" value="Hedgehog/DD-peptidase"/>
    <property type="match status" value="1"/>
</dbReference>
<dbReference type="InterPro" id="IPR013230">
    <property type="entry name" value="Peptidase_M15A_C"/>
</dbReference>
<name>A0A1I1F8S8_BREAD</name>
<protein>
    <submittedName>
        <fullName evidence="2">Peptidase M15</fullName>
    </submittedName>
</protein>
<dbReference type="Pfam" id="PF08291">
    <property type="entry name" value="Peptidase_M15_3"/>
    <property type="match status" value="1"/>
</dbReference>
<reference evidence="3" key="1">
    <citation type="submission" date="2016-10" db="EMBL/GenBank/DDBJ databases">
        <authorList>
            <person name="Varghese N."/>
            <person name="Submissions S."/>
        </authorList>
    </citation>
    <scope>NUCLEOTIDE SEQUENCE [LARGE SCALE GENOMIC DNA]</scope>
    <source>
        <strain evidence="3">ATCC 43811</strain>
    </source>
</reference>
<proteinExistence type="predicted"/>
<feature type="domain" description="Peptidase M15A C-terminal" evidence="1">
    <location>
        <begin position="88"/>
        <end position="151"/>
    </location>
</feature>
<organism evidence="2 3">
    <name type="scientific">Brevinema andersonii</name>
    <dbReference type="NCBI Taxonomy" id="34097"/>
    <lineage>
        <taxon>Bacteria</taxon>
        <taxon>Pseudomonadati</taxon>
        <taxon>Spirochaetota</taxon>
        <taxon>Spirochaetia</taxon>
        <taxon>Brevinematales</taxon>
        <taxon>Brevinemataceae</taxon>
        <taxon>Brevinema</taxon>
    </lineage>
</organism>
<evidence type="ECO:0000313" key="3">
    <source>
        <dbReference type="Proteomes" id="UP000240042"/>
    </source>
</evidence>
<dbReference type="RefSeq" id="WP_092319987.1">
    <property type="nucleotide sequence ID" value="NZ_FOKY01000024.1"/>
</dbReference>
<dbReference type="Gene3D" id="3.30.1380.10">
    <property type="match status" value="1"/>
</dbReference>
<keyword evidence="3" id="KW-1185">Reference proteome</keyword>
<gene>
    <name evidence="2" type="ORF">SAMN02745150_01371</name>
</gene>
<dbReference type="AlphaFoldDB" id="A0A1I1F8S8"/>